<keyword evidence="2" id="KW-1185">Reference proteome</keyword>
<sequence length="35" mass="3828">MVLGFQLGQGGIDDLGEFIGQMGLDENKHKYSKVC</sequence>
<evidence type="ECO:0000313" key="1">
    <source>
        <dbReference type="EMBL" id="MDR6238803.1"/>
    </source>
</evidence>
<evidence type="ECO:0000313" key="2">
    <source>
        <dbReference type="Proteomes" id="UP001185092"/>
    </source>
</evidence>
<protein>
    <submittedName>
        <fullName evidence="1">Uncharacterized protein</fullName>
    </submittedName>
</protein>
<dbReference type="Proteomes" id="UP001185092">
    <property type="component" value="Unassembled WGS sequence"/>
</dbReference>
<organism evidence="1 2">
    <name type="scientific">Aureibacter tunicatorum</name>
    <dbReference type="NCBI Taxonomy" id="866807"/>
    <lineage>
        <taxon>Bacteria</taxon>
        <taxon>Pseudomonadati</taxon>
        <taxon>Bacteroidota</taxon>
        <taxon>Cytophagia</taxon>
        <taxon>Cytophagales</taxon>
        <taxon>Persicobacteraceae</taxon>
        <taxon>Aureibacter</taxon>
    </lineage>
</organism>
<dbReference type="AlphaFoldDB" id="A0AAE3XLI2"/>
<comment type="caution">
    <text evidence="1">The sequence shown here is derived from an EMBL/GenBank/DDBJ whole genome shotgun (WGS) entry which is preliminary data.</text>
</comment>
<gene>
    <name evidence="1" type="ORF">HNQ88_001840</name>
</gene>
<accession>A0AAE3XLI2</accession>
<name>A0AAE3XLI2_9BACT</name>
<proteinExistence type="predicted"/>
<reference evidence="1" key="1">
    <citation type="submission" date="2023-07" db="EMBL/GenBank/DDBJ databases">
        <title>Genomic Encyclopedia of Type Strains, Phase IV (KMG-IV): sequencing the most valuable type-strain genomes for metagenomic binning, comparative biology and taxonomic classification.</title>
        <authorList>
            <person name="Goeker M."/>
        </authorList>
    </citation>
    <scope>NUCLEOTIDE SEQUENCE</scope>
    <source>
        <strain evidence="1">DSM 26174</strain>
    </source>
</reference>
<dbReference type="EMBL" id="JAVDQD010000002">
    <property type="protein sequence ID" value="MDR6238803.1"/>
    <property type="molecule type" value="Genomic_DNA"/>
</dbReference>